<protein>
    <recommendedName>
        <fullName evidence="3">Capsule assembly Wzi family protein</fullName>
    </recommendedName>
</protein>
<evidence type="ECO:0008006" key="3">
    <source>
        <dbReference type="Google" id="ProtNLM"/>
    </source>
</evidence>
<organism evidence="1 2">
    <name type="scientific">Gilvimarinus algae</name>
    <dbReference type="NCBI Taxonomy" id="3058037"/>
    <lineage>
        <taxon>Bacteria</taxon>
        <taxon>Pseudomonadati</taxon>
        <taxon>Pseudomonadota</taxon>
        <taxon>Gammaproteobacteria</taxon>
        <taxon>Cellvibrionales</taxon>
        <taxon>Cellvibrionaceae</taxon>
        <taxon>Gilvimarinus</taxon>
    </lineage>
</organism>
<dbReference type="Pfam" id="PF06980">
    <property type="entry name" value="DUF1302"/>
    <property type="match status" value="1"/>
</dbReference>
<dbReference type="EMBL" id="JAULRT010000062">
    <property type="protein sequence ID" value="MDO3384016.1"/>
    <property type="molecule type" value="Genomic_DNA"/>
</dbReference>
<evidence type="ECO:0000313" key="2">
    <source>
        <dbReference type="Proteomes" id="UP001168380"/>
    </source>
</evidence>
<keyword evidence="2" id="KW-1185">Reference proteome</keyword>
<proteinExistence type="predicted"/>
<dbReference type="RefSeq" id="WP_302715223.1">
    <property type="nucleotide sequence ID" value="NZ_JAULRT010000062.1"/>
</dbReference>
<dbReference type="Proteomes" id="UP001168380">
    <property type="component" value="Unassembled WGS sequence"/>
</dbReference>
<gene>
    <name evidence="1" type="ORF">QWI16_17675</name>
</gene>
<dbReference type="InterPro" id="IPR010727">
    <property type="entry name" value="DUF1302"/>
</dbReference>
<name>A0ABT8TIT8_9GAMM</name>
<sequence length="449" mass="51165">MKPIGITLFALTATEALPLKAEDFFSSVETRAPSELNLQSPWSHRAWLQQKTGYGWHTPAVAVNRDQAALTRTETQLFGELGWRKGQWRAQLSGSLVHDWLPDLERAGLWSAYEFTDEQIHQRRWRLELADSFVSWENGDWWLKAGYQTLPWGEAESLKVTDVLARRDQRWPGQEDLEKLRLPVASVRISWQNRLDLVTLIEPLPDRLPAAYDEFDPYLALRTGEPEQDPALIRQPDSSPGFALRYRHHWQGMDTQLMLADLASYELAPAEVDNTGAQPQVFLEPWRQQVAGLGLQAVRGNLLLRSEQAWHHNTKVAQDNPMAPWRSTDQWRGMLGADYSGINDLTLTAELSWLYISDWDSSLAGKRWQPGASARASYSLYNERLTLEAFGTMITGNQGSLIRLSADWAVSDEFSIGISAIEYDGHDPQALIHPYRYNDTLLVTLRWGL</sequence>
<comment type="caution">
    <text evidence="1">The sequence shown here is derived from an EMBL/GenBank/DDBJ whole genome shotgun (WGS) entry which is preliminary data.</text>
</comment>
<reference evidence="1" key="1">
    <citation type="submission" date="2023-07" db="EMBL/GenBank/DDBJ databases">
        <title>Gilvimarinus algae sp. nov., isolated from the surface of Kelp.</title>
        <authorList>
            <person name="Sun Y.Y."/>
            <person name="Gong Y."/>
            <person name="Du Z.J."/>
        </authorList>
    </citation>
    <scope>NUCLEOTIDE SEQUENCE</scope>
    <source>
        <strain evidence="1">SDUM040014</strain>
    </source>
</reference>
<accession>A0ABT8TIT8</accession>
<evidence type="ECO:0000313" key="1">
    <source>
        <dbReference type="EMBL" id="MDO3384016.1"/>
    </source>
</evidence>